<reference evidence="2 3" key="1">
    <citation type="submission" date="2019-03" db="EMBL/GenBank/DDBJ databases">
        <title>Genomic Encyclopedia of Type Strains, Phase IV (KMG-IV): sequencing the most valuable type-strain genomes for metagenomic binning, comparative biology and taxonomic classification.</title>
        <authorList>
            <person name="Goeker M."/>
        </authorList>
    </citation>
    <scope>NUCLEOTIDE SEQUENCE [LARGE SCALE GENOMIC DNA]</scope>
    <source>
        <strain evidence="2 3">DSM 103792</strain>
    </source>
</reference>
<gene>
    <name evidence="2" type="ORF">EV696_1065</name>
</gene>
<dbReference type="Gene3D" id="2.60.40.2360">
    <property type="entry name" value="Intracellular proteinase inhibitor BsuPI"/>
    <property type="match status" value="1"/>
</dbReference>
<dbReference type="Pfam" id="PF12690">
    <property type="entry name" value="BsuPI"/>
    <property type="match status" value="1"/>
</dbReference>
<dbReference type="OrthoDB" id="1357684at2"/>
<name>A0A4R6UTA2_9GAMM</name>
<dbReference type="EMBL" id="SNYM01000006">
    <property type="protein sequence ID" value="TDQ48565.1"/>
    <property type="molecule type" value="Genomic_DNA"/>
</dbReference>
<dbReference type="Proteomes" id="UP000295375">
    <property type="component" value="Unassembled WGS sequence"/>
</dbReference>
<evidence type="ECO:0000313" key="2">
    <source>
        <dbReference type="EMBL" id="TDQ48565.1"/>
    </source>
</evidence>
<dbReference type="RefSeq" id="WP_133589640.1">
    <property type="nucleotide sequence ID" value="NZ_CP037953.1"/>
</dbReference>
<protein>
    <submittedName>
        <fullName evidence="2">Intracellular proteinase inhibitor BsuPI</fullName>
    </submittedName>
</protein>
<evidence type="ECO:0000313" key="3">
    <source>
        <dbReference type="Proteomes" id="UP000295375"/>
    </source>
</evidence>
<keyword evidence="3" id="KW-1185">Reference proteome</keyword>
<organism evidence="2 3">
    <name type="scientific">Permianibacter aggregans</name>
    <dbReference type="NCBI Taxonomy" id="1510150"/>
    <lineage>
        <taxon>Bacteria</taxon>
        <taxon>Pseudomonadati</taxon>
        <taxon>Pseudomonadota</taxon>
        <taxon>Gammaproteobacteria</taxon>
        <taxon>Pseudomonadales</taxon>
        <taxon>Pseudomonadaceae</taxon>
        <taxon>Permianibacter</taxon>
    </lineage>
</organism>
<dbReference type="InterPro" id="IPR020481">
    <property type="entry name" value="Intracell_prot_inh_BsuPI"/>
</dbReference>
<accession>A0A4R6UTA2</accession>
<proteinExistence type="predicted"/>
<dbReference type="AlphaFoldDB" id="A0A4R6UTA2"/>
<comment type="caution">
    <text evidence="2">The sequence shown here is derived from an EMBL/GenBank/DDBJ whole genome shotgun (WGS) entry which is preliminary data.</text>
</comment>
<feature type="domain" description="Intracellular proteinase inhibitor BsuPI" evidence="1">
    <location>
        <begin position="17"/>
        <end position="111"/>
    </location>
</feature>
<evidence type="ECO:0000259" key="1">
    <source>
        <dbReference type="Pfam" id="PF12690"/>
    </source>
</evidence>
<sequence length="139" mass="15719">MKITTELNALHLVPSETKPTVNIRMTISNDSNRDIVLRFNSGQQFDIILRSAEGDEIRRWSDDMMFMQMLNETIISPNSSETFAGDLLLLDRQEQPLPIGSYLLEFELKGSPAPDAGAFKTTTIKSILPLFIDQRMRAS</sequence>
<dbReference type="InterPro" id="IPR038144">
    <property type="entry name" value="IPI"/>
</dbReference>